<dbReference type="InterPro" id="IPR039449">
    <property type="entry name" value="TssO"/>
</dbReference>
<name>A0A918JXC8_9FLAO</name>
<dbReference type="Pfam" id="PF17561">
    <property type="entry name" value="TssO"/>
    <property type="match status" value="1"/>
</dbReference>
<comment type="caution">
    <text evidence="1">The sequence shown here is derived from an EMBL/GenBank/DDBJ whole genome shotgun (WGS) entry which is preliminary data.</text>
</comment>
<accession>A0A918JXC8</accession>
<evidence type="ECO:0000313" key="1">
    <source>
        <dbReference type="EMBL" id="GGX30798.1"/>
    </source>
</evidence>
<dbReference type="RefSeq" id="WP_035088247.1">
    <property type="nucleotide sequence ID" value="NZ_BMWS01000030.1"/>
</dbReference>
<protein>
    <submittedName>
        <fullName evidence="1">Uncharacterized protein</fullName>
    </submittedName>
</protein>
<dbReference type="AlphaFoldDB" id="A0A918JXC8"/>
<reference evidence="1 2" key="1">
    <citation type="journal article" date="2014" name="Int. J. Syst. Evol. Microbiol.">
        <title>Complete genome sequence of Corynebacterium casei LMG S-19264T (=DSM 44701T), isolated from a smear-ripened cheese.</title>
        <authorList>
            <consortium name="US DOE Joint Genome Institute (JGI-PGF)"/>
            <person name="Walter F."/>
            <person name="Albersmeier A."/>
            <person name="Kalinowski J."/>
            <person name="Ruckert C."/>
        </authorList>
    </citation>
    <scope>NUCLEOTIDE SEQUENCE [LARGE SCALE GENOMIC DNA]</scope>
    <source>
        <strain evidence="1 2">KCTC 12285</strain>
    </source>
</reference>
<gene>
    <name evidence="1" type="ORF">GCM10007384_34890</name>
</gene>
<dbReference type="EMBL" id="BMWS01000030">
    <property type="protein sequence ID" value="GGX30798.1"/>
    <property type="molecule type" value="Genomic_DNA"/>
</dbReference>
<evidence type="ECO:0000313" key="2">
    <source>
        <dbReference type="Proteomes" id="UP000601108"/>
    </source>
</evidence>
<proteinExistence type="predicted"/>
<sequence length="151" mass="17958">MKTDNLSESFWRRIKFILLFTLAIVLLYIIQTKFIVKIPVVDNGELLEAISNYETIIKKQNEYTEKVKNIHEEVKAMEFDIHQVQKKDEINKKIFGIRSVYKENKMNSKYFFGIQSANILQIYFDTREEHSSMLKNKKIIMDNLNECKANI</sequence>
<organism evidence="1 2">
    <name type="scientific">Aquimarina muelleri</name>
    <dbReference type="NCBI Taxonomy" id="279356"/>
    <lineage>
        <taxon>Bacteria</taxon>
        <taxon>Pseudomonadati</taxon>
        <taxon>Bacteroidota</taxon>
        <taxon>Flavobacteriia</taxon>
        <taxon>Flavobacteriales</taxon>
        <taxon>Flavobacteriaceae</taxon>
        <taxon>Aquimarina</taxon>
    </lineage>
</organism>
<keyword evidence="2" id="KW-1185">Reference proteome</keyword>
<dbReference type="Proteomes" id="UP000601108">
    <property type="component" value="Unassembled WGS sequence"/>
</dbReference>